<comment type="subcellular location">
    <subcellularLocation>
        <location evidence="1">Virion</location>
    </subcellularLocation>
</comment>
<dbReference type="KEGG" id="vg:18504024"/>
<evidence type="ECO:0000313" key="3">
    <source>
        <dbReference type="EMBL" id="AHI60146.1"/>
    </source>
</evidence>
<dbReference type="GO" id="GO:0044423">
    <property type="term" value="C:virion component"/>
    <property type="evidence" value="ECO:0007669"/>
    <property type="project" value="UniProtKB-KW"/>
</dbReference>
<reference evidence="3 4" key="1">
    <citation type="submission" date="2015-01" db="EMBL/GenBank/DDBJ databases">
        <title>Characterization of two new Erwinia spp. phages.</title>
        <authorList>
            <person name="Yagubi A.I."/>
            <person name="Kropinski A.M."/>
            <person name="Castle A.J."/>
            <person name="Svircev A.M."/>
        </authorList>
    </citation>
    <scope>NUCLEOTIDE SEQUENCE [LARGE SCALE GENOMIC DNA]</scope>
    <source>
        <strain evidence="3">Ea9-2</strain>
    </source>
</reference>
<evidence type="ECO:0000313" key="4">
    <source>
        <dbReference type="Proteomes" id="UP000019305"/>
    </source>
</evidence>
<keyword evidence="2" id="KW-0946">Virion</keyword>
<keyword evidence="4" id="KW-1185">Reference proteome</keyword>
<evidence type="ECO:0000256" key="1">
    <source>
        <dbReference type="ARBA" id="ARBA00004328"/>
    </source>
</evidence>
<accession>W6ARQ9</accession>
<dbReference type="RefSeq" id="YP_009007463.1">
    <property type="nucleotide sequence ID" value="NC_023579.1"/>
</dbReference>
<dbReference type="InterPro" id="IPR012334">
    <property type="entry name" value="Pectin_lyas_fold"/>
</dbReference>
<dbReference type="GeneID" id="18504024"/>
<evidence type="ECO:0000256" key="2">
    <source>
        <dbReference type="ARBA" id="ARBA00022844"/>
    </source>
</evidence>
<protein>
    <submittedName>
        <fullName evidence="3">Tail spike protein</fullName>
    </submittedName>
</protein>
<name>W6ARQ9_9CAUD</name>
<dbReference type="SUPFAM" id="SSF51126">
    <property type="entry name" value="Pectin lyase-like"/>
    <property type="match status" value="1"/>
</dbReference>
<dbReference type="Proteomes" id="UP000019305">
    <property type="component" value="Segment"/>
</dbReference>
<dbReference type="Gene3D" id="2.160.20.10">
    <property type="entry name" value="Single-stranded right-handed beta-helix, Pectin lyase-like"/>
    <property type="match status" value="1"/>
</dbReference>
<dbReference type="GO" id="GO:0019058">
    <property type="term" value="P:viral life cycle"/>
    <property type="evidence" value="ECO:0007669"/>
    <property type="project" value="UniProtKB-ARBA"/>
</dbReference>
<dbReference type="GO" id="GO:0051701">
    <property type="term" value="P:biological process involved in interaction with host"/>
    <property type="evidence" value="ECO:0007669"/>
    <property type="project" value="UniProtKB-ARBA"/>
</dbReference>
<gene>
    <name evidence="3" type="ORF">Ea92_85</name>
</gene>
<proteinExistence type="predicted"/>
<organism evidence="3 4">
    <name type="scientific">Erwinia phage Ea9-2</name>
    <dbReference type="NCBI Taxonomy" id="1429767"/>
    <lineage>
        <taxon>Viruses</taxon>
        <taxon>Duplodnaviria</taxon>
        <taxon>Heunggongvirae</taxon>
        <taxon>Uroviricota</taxon>
        <taxon>Caudoviricetes</taxon>
        <taxon>Schitoviridae</taxon>
        <taxon>Erskinevirinae</taxon>
        <taxon>Johnsonvirus</taxon>
        <taxon>Johnsonvirus Ea92</taxon>
    </lineage>
</organism>
<dbReference type="InterPro" id="IPR011050">
    <property type="entry name" value="Pectin_lyase_fold/virulence"/>
</dbReference>
<dbReference type="EMBL" id="KF806588">
    <property type="protein sequence ID" value="AHI60146.1"/>
    <property type="molecule type" value="Genomic_DNA"/>
</dbReference>
<sequence>MNMRTVNNNRLYGESPGGNALLVDKFIGNAYDTVRFVALNMSFIKHVSFHLKEVYDVAHHMDELVRVAADLGNIDIVAGIADDVVTLAAQAQGLIDLAAKLQELMTIHDNLPALLDLEANTPALVDLHSHQAEILAVYAQLPDIAALVPKLNEIGAVYTNLAQVVAVGDNIASVKNVSDNMERILNVEAELALINQVANQVDELIAQIAAVETGIYAKFAAPDGLKNVGQVATWAALATTVPTVAGQRVFLKEYAAGTGRGGGILIAVNAAGTEDGGYRASVNANWHWRRDLGVNEMTITQFGAVTDGVTDDMPAVQRMFAWSRSIDATFNPGIKLPAGSTALSSFDNGATEIPSFIMTGAFNVYGRLPSSRIVSVNPLSTTPMFSYKARRMSVSNIAIIGTSTGVQPFMVNTVTRGDYCRLSCIQARSWGARAFHVYDTIDTTLDQIYSSQGRASFFRTDWSNENPGAWDHPTAIKLTDANFEGHTGEYAFSAIRAGQSVMEDVWFDHCNQGFDVSQGGWLLKNVTQENSVLPSGAQYAKIIQIKCRFAQGAGLSTSVSGYDPSQDPSGSMPSWVNSVYERGTANLDVLGFINTGSMSFGYESSQYKMLNMTADAVWFELGTLGFSGLTGVSCDIELVGTGHFDSAVANARSASTNYGGGKAVIRVQQKDSDTKMAASWYGEQASPISDVRILLGNKNRPRLFVCLRGYTGGVATTFHTNDKSNFEGGQHFYLSPVFAAIDMSTVPAAVQVPAHWSVNNSVSGLGMNLTDGKLVVDGPALQATNASPHLPIQYNGTDIFLATQPNPQSTRVQHCTVATLPKAVNNPWSIMIVTDAVTGNGVTQQRLCFCNGEFWFLADGSVSFGSGSV</sequence>